<gene>
    <name evidence="1" type="ORF">GBAR_LOCUS25571</name>
</gene>
<evidence type="ECO:0000313" key="1">
    <source>
        <dbReference type="EMBL" id="CAI8046266.1"/>
    </source>
</evidence>
<dbReference type="Proteomes" id="UP001174909">
    <property type="component" value="Unassembled WGS sequence"/>
</dbReference>
<keyword evidence="2" id="KW-1185">Reference proteome</keyword>
<proteinExistence type="predicted"/>
<dbReference type="EMBL" id="CASHTH010003549">
    <property type="protein sequence ID" value="CAI8046266.1"/>
    <property type="molecule type" value="Genomic_DNA"/>
</dbReference>
<evidence type="ECO:0000313" key="2">
    <source>
        <dbReference type="Proteomes" id="UP001174909"/>
    </source>
</evidence>
<comment type="caution">
    <text evidence="1">The sequence shown here is derived from an EMBL/GenBank/DDBJ whole genome shotgun (WGS) entry which is preliminary data.</text>
</comment>
<protein>
    <submittedName>
        <fullName evidence="1">Uncharacterized protein</fullName>
    </submittedName>
</protein>
<sequence length="62" mass="6764">MTTDPRNADPQPEQPVGVMPNIAFPYSIVCKTSGEIIISECGDHKLEPQSSGIYGGNRSEWN</sequence>
<reference evidence="1" key="1">
    <citation type="submission" date="2023-03" db="EMBL/GenBank/DDBJ databases">
        <authorList>
            <person name="Steffen K."/>
            <person name="Cardenas P."/>
        </authorList>
    </citation>
    <scope>NUCLEOTIDE SEQUENCE</scope>
</reference>
<accession>A0AA35TG01</accession>
<organism evidence="1 2">
    <name type="scientific">Geodia barretti</name>
    <name type="common">Barrett's horny sponge</name>
    <dbReference type="NCBI Taxonomy" id="519541"/>
    <lineage>
        <taxon>Eukaryota</taxon>
        <taxon>Metazoa</taxon>
        <taxon>Porifera</taxon>
        <taxon>Demospongiae</taxon>
        <taxon>Heteroscleromorpha</taxon>
        <taxon>Tetractinellida</taxon>
        <taxon>Astrophorina</taxon>
        <taxon>Geodiidae</taxon>
        <taxon>Geodia</taxon>
    </lineage>
</organism>
<dbReference type="AlphaFoldDB" id="A0AA35TG01"/>
<name>A0AA35TG01_GEOBA</name>